<name>A0A433QUE0_9FUNG</name>
<keyword evidence="2" id="KW-1185">Reference proteome</keyword>
<dbReference type="Proteomes" id="UP000274822">
    <property type="component" value="Unassembled WGS sequence"/>
</dbReference>
<evidence type="ECO:0000313" key="1">
    <source>
        <dbReference type="EMBL" id="RUS33410.1"/>
    </source>
</evidence>
<dbReference type="EMBL" id="RBNJ01001246">
    <property type="protein sequence ID" value="RUS33410.1"/>
    <property type="molecule type" value="Genomic_DNA"/>
</dbReference>
<proteinExistence type="predicted"/>
<sequence>MTASAFSHPLEIMFMPMASPVVPGETGCGVERVAHNLAPLLLDPPLGRGSARDVRELDARPAGHTVLRNDSDGAATCIDGLAPTSCGSDEATLGGGHWDMDRLSVDVYWPGDAHGDGHVPDDVLAAGAYDLGVVVALIREQAALEGFCAGPAGNHGATYEDSAFKIPKDLLEGVRGDFSDIGEKENLVVDEGRGTKVGILEDRNAIFHAAAFVRDGDRLRLRRGLDYGFEGGNSEVLLLLGEFLGRANGDGGGMGDVCDMGNGLL</sequence>
<dbReference type="AlphaFoldDB" id="A0A433QUE0"/>
<protein>
    <submittedName>
        <fullName evidence="1">Uncharacterized protein</fullName>
    </submittedName>
</protein>
<organism evidence="1 2">
    <name type="scientific">Jimgerdemannia flammicorona</name>
    <dbReference type="NCBI Taxonomy" id="994334"/>
    <lineage>
        <taxon>Eukaryota</taxon>
        <taxon>Fungi</taxon>
        <taxon>Fungi incertae sedis</taxon>
        <taxon>Mucoromycota</taxon>
        <taxon>Mucoromycotina</taxon>
        <taxon>Endogonomycetes</taxon>
        <taxon>Endogonales</taxon>
        <taxon>Endogonaceae</taxon>
        <taxon>Jimgerdemannia</taxon>
    </lineage>
</organism>
<accession>A0A433QUE0</accession>
<evidence type="ECO:0000313" key="2">
    <source>
        <dbReference type="Proteomes" id="UP000274822"/>
    </source>
</evidence>
<comment type="caution">
    <text evidence="1">The sequence shown here is derived from an EMBL/GenBank/DDBJ whole genome shotgun (WGS) entry which is preliminary data.</text>
</comment>
<reference evidence="1 2" key="1">
    <citation type="journal article" date="2018" name="New Phytol.">
        <title>Phylogenomics of Endogonaceae and evolution of mycorrhizas within Mucoromycota.</title>
        <authorList>
            <person name="Chang Y."/>
            <person name="Desiro A."/>
            <person name="Na H."/>
            <person name="Sandor L."/>
            <person name="Lipzen A."/>
            <person name="Clum A."/>
            <person name="Barry K."/>
            <person name="Grigoriev I.V."/>
            <person name="Martin F.M."/>
            <person name="Stajich J.E."/>
            <person name="Smith M.E."/>
            <person name="Bonito G."/>
            <person name="Spatafora J.W."/>
        </authorList>
    </citation>
    <scope>NUCLEOTIDE SEQUENCE [LARGE SCALE GENOMIC DNA]</scope>
    <source>
        <strain evidence="1 2">AD002</strain>
    </source>
</reference>
<gene>
    <name evidence="1" type="ORF">BC938DRAFT_471862</name>
</gene>